<reference evidence="2 3" key="1">
    <citation type="submission" date="2018-01" db="EMBL/GenBank/DDBJ databases">
        <title>The draft genome sequence of Cohaesibacter sp. H1304.</title>
        <authorList>
            <person name="Wang N.-N."/>
            <person name="Du Z.-J."/>
        </authorList>
    </citation>
    <scope>NUCLEOTIDE SEQUENCE [LARGE SCALE GENOMIC DNA]</scope>
    <source>
        <strain evidence="2 3">H1304</strain>
    </source>
</reference>
<dbReference type="InterPro" id="IPR050266">
    <property type="entry name" value="AB_hydrolase_sf"/>
</dbReference>
<dbReference type="NCBIfam" id="TIGR02427">
    <property type="entry name" value="protocat_pcaD"/>
    <property type="match status" value="1"/>
</dbReference>
<dbReference type="Proteomes" id="UP000234881">
    <property type="component" value="Unassembled WGS sequence"/>
</dbReference>
<dbReference type="AlphaFoldDB" id="A0A2N5XTX8"/>
<evidence type="ECO:0000259" key="1">
    <source>
        <dbReference type="Pfam" id="PF00561"/>
    </source>
</evidence>
<comment type="caution">
    <text evidence="2">The sequence shown here is derived from an EMBL/GenBank/DDBJ whole genome shotgun (WGS) entry which is preliminary data.</text>
</comment>
<evidence type="ECO:0000313" key="3">
    <source>
        <dbReference type="Proteomes" id="UP000234881"/>
    </source>
</evidence>
<dbReference type="GO" id="GO:0047570">
    <property type="term" value="F:3-oxoadipate enol-lactonase activity"/>
    <property type="evidence" value="ECO:0007669"/>
    <property type="project" value="InterPro"/>
</dbReference>
<gene>
    <name evidence="2" type="primary">pcaD</name>
    <name evidence="2" type="ORF">C0081_06790</name>
</gene>
<proteinExistence type="predicted"/>
<dbReference type="Gene3D" id="3.40.50.1820">
    <property type="entry name" value="alpha/beta hydrolase"/>
    <property type="match status" value="1"/>
</dbReference>
<dbReference type="OrthoDB" id="9793083at2"/>
<sequence length="262" mass="28529">MNIANLSKARLHWREDGNPSGKPVVFANSLGTDLRLWDKIIPLLPQSLRLIRFDKRGHGLSSCPPAPYSMDDLICDAEDLMDHLGLTGVVFIGLSIGGLIGQGLATKRPDLIKALVLSNTAAKMGDAAMWQQRIGMVQDGALSEMAGPILERWFSPPFHRTDELEAWRNMLTRVPQEGYWGCCAAIADTDLTSNLPDITQPTLGIAGALDGASSPELVRATIDRLPNAHFETIAGVGHLPCVEAPQTYADLLIPFFEEINHV</sequence>
<protein>
    <submittedName>
        <fullName evidence="2">3-oxoadipate enol-lactonase</fullName>
    </submittedName>
</protein>
<feature type="domain" description="AB hydrolase-1" evidence="1">
    <location>
        <begin position="22"/>
        <end position="245"/>
    </location>
</feature>
<keyword evidence="3" id="KW-1185">Reference proteome</keyword>
<dbReference type="GO" id="GO:0042952">
    <property type="term" value="P:beta-ketoadipate pathway"/>
    <property type="evidence" value="ECO:0007669"/>
    <property type="project" value="InterPro"/>
</dbReference>
<dbReference type="InterPro" id="IPR000073">
    <property type="entry name" value="AB_hydrolase_1"/>
</dbReference>
<dbReference type="InterPro" id="IPR026968">
    <property type="entry name" value="PcaD/CatD"/>
</dbReference>
<dbReference type="SUPFAM" id="SSF53474">
    <property type="entry name" value="alpha/beta-Hydrolases"/>
    <property type="match status" value="1"/>
</dbReference>
<dbReference type="InterPro" id="IPR029058">
    <property type="entry name" value="AB_hydrolase_fold"/>
</dbReference>
<organism evidence="2 3">
    <name type="scientific">Cohaesibacter celericrescens</name>
    <dbReference type="NCBI Taxonomy" id="2067669"/>
    <lineage>
        <taxon>Bacteria</taxon>
        <taxon>Pseudomonadati</taxon>
        <taxon>Pseudomonadota</taxon>
        <taxon>Alphaproteobacteria</taxon>
        <taxon>Hyphomicrobiales</taxon>
        <taxon>Cohaesibacteraceae</taxon>
    </lineage>
</organism>
<dbReference type="PANTHER" id="PTHR43798">
    <property type="entry name" value="MONOACYLGLYCEROL LIPASE"/>
    <property type="match status" value="1"/>
</dbReference>
<dbReference type="EMBL" id="PKUQ01000012">
    <property type="protein sequence ID" value="PLW77972.1"/>
    <property type="molecule type" value="Genomic_DNA"/>
</dbReference>
<dbReference type="Pfam" id="PF00561">
    <property type="entry name" value="Abhydrolase_1"/>
    <property type="match status" value="1"/>
</dbReference>
<evidence type="ECO:0000313" key="2">
    <source>
        <dbReference type="EMBL" id="PLW77972.1"/>
    </source>
</evidence>
<accession>A0A2N5XTX8</accession>
<name>A0A2N5XTX8_9HYPH</name>
<dbReference type="RefSeq" id="WP_101533062.1">
    <property type="nucleotide sequence ID" value="NZ_JBFHIU010000052.1"/>
</dbReference>